<keyword evidence="5" id="KW-1185">Reference proteome</keyword>
<reference evidence="4" key="1">
    <citation type="journal article" date="2021" name="Genome Biol. Evol.">
        <title>A High-Quality Reference Genome for a Parasitic Bivalve with Doubly Uniparental Inheritance (Bivalvia: Unionida).</title>
        <authorList>
            <person name="Smith C.H."/>
        </authorList>
    </citation>
    <scope>NUCLEOTIDE SEQUENCE</scope>
    <source>
        <strain evidence="4">CHS0354</strain>
    </source>
</reference>
<dbReference type="SUPFAM" id="SSF103473">
    <property type="entry name" value="MFS general substrate transporter"/>
    <property type="match status" value="1"/>
</dbReference>
<dbReference type="InterPro" id="IPR036259">
    <property type="entry name" value="MFS_trans_sf"/>
</dbReference>
<proteinExistence type="predicted"/>
<feature type="transmembrane region" description="Helical" evidence="2">
    <location>
        <begin position="253"/>
        <end position="274"/>
    </location>
</feature>
<feature type="transmembrane region" description="Helical" evidence="2">
    <location>
        <begin position="220"/>
        <end position="241"/>
    </location>
</feature>
<dbReference type="InterPro" id="IPR020846">
    <property type="entry name" value="MFS_dom"/>
</dbReference>
<reference evidence="4" key="3">
    <citation type="submission" date="2023-05" db="EMBL/GenBank/DDBJ databases">
        <authorList>
            <person name="Smith C.H."/>
        </authorList>
    </citation>
    <scope>NUCLEOTIDE SEQUENCE</scope>
    <source>
        <strain evidence="4">CHS0354</strain>
        <tissue evidence="4">Mantle</tissue>
    </source>
</reference>
<evidence type="ECO:0000256" key="1">
    <source>
        <dbReference type="ARBA" id="ARBA00004141"/>
    </source>
</evidence>
<feature type="transmembrane region" description="Helical" evidence="2">
    <location>
        <begin position="147"/>
        <end position="166"/>
    </location>
</feature>
<evidence type="ECO:0000256" key="2">
    <source>
        <dbReference type="SAM" id="Phobius"/>
    </source>
</evidence>
<feature type="transmembrane region" description="Helical" evidence="2">
    <location>
        <begin position="113"/>
        <end position="135"/>
    </location>
</feature>
<feature type="transmembrane region" description="Helical" evidence="2">
    <location>
        <begin position="378"/>
        <end position="397"/>
    </location>
</feature>
<feature type="transmembrane region" description="Helical" evidence="2">
    <location>
        <begin position="21"/>
        <end position="48"/>
    </location>
</feature>
<organism evidence="4 5">
    <name type="scientific">Potamilus streckersoni</name>
    <dbReference type="NCBI Taxonomy" id="2493646"/>
    <lineage>
        <taxon>Eukaryota</taxon>
        <taxon>Metazoa</taxon>
        <taxon>Spiralia</taxon>
        <taxon>Lophotrochozoa</taxon>
        <taxon>Mollusca</taxon>
        <taxon>Bivalvia</taxon>
        <taxon>Autobranchia</taxon>
        <taxon>Heteroconchia</taxon>
        <taxon>Palaeoheterodonta</taxon>
        <taxon>Unionida</taxon>
        <taxon>Unionoidea</taxon>
        <taxon>Unionidae</taxon>
        <taxon>Ambleminae</taxon>
        <taxon>Lampsilini</taxon>
        <taxon>Potamilus</taxon>
    </lineage>
</organism>
<feature type="transmembrane region" description="Helical" evidence="2">
    <location>
        <begin position="343"/>
        <end position="366"/>
    </location>
</feature>
<dbReference type="InterPro" id="IPR050327">
    <property type="entry name" value="Proton-linked_MCT"/>
</dbReference>
<reference evidence="4" key="2">
    <citation type="journal article" date="2021" name="Genome Biol. Evol.">
        <title>Developing a high-quality reference genome for a parasitic bivalve with doubly uniparental inheritance (Bivalvia: Unionida).</title>
        <authorList>
            <person name="Smith C.H."/>
        </authorList>
    </citation>
    <scope>NUCLEOTIDE SEQUENCE</scope>
    <source>
        <strain evidence="4">CHS0354</strain>
        <tissue evidence="4">Mantle</tissue>
    </source>
</reference>
<feature type="transmembrane region" description="Helical" evidence="2">
    <location>
        <begin position="88"/>
        <end position="107"/>
    </location>
</feature>
<gene>
    <name evidence="4" type="ORF">CHS0354_020560</name>
</gene>
<dbReference type="GO" id="GO:0008028">
    <property type="term" value="F:monocarboxylic acid transmembrane transporter activity"/>
    <property type="evidence" value="ECO:0007669"/>
    <property type="project" value="TreeGrafter"/>
</dbReference>
<feature type="transmembrane region" description="Helical" evidence="2">
    <location>
        <begin position="60"/>
        <end position="81"/>
    </location>
</feature>
<feature type="transmembrane region" description="Helical" evidence="2">
    <location>
        <begin position="178"/>
        <end position="199"/>
    </location>
</feature>
<dbReference type="PANTHER" id="PTHR11360:SF284">
    <property type="entry name" value="EG:103B4.3 PROTEIN-RELATED"/>
    <property type="match status" value="1"/>
</dbReference>
<sequence>MSAVTNTPKPSMSGEESGGSWLVVVAAFFVQFIICGISYSLGIFHIVFQDVYAHNHFDTSWIGSIQLYTTALTSILFRCFMSRFGCRFCVMAGGVLSAVGLGLGIMVTDLYQLYLTFGVLTGIGFGLACTPSIMIVEQHFHETRFEALSIVAGGIGAGIITFPVVIRHLLDYFSWRGTLLILSGVAFHMVIFGAVMKPAPKKKAVHLMPLLSCLPLRHPIFHGMCIANLFWSFGSTVIYMYLPAYAIEKGTDFYTSTFLISCIGMASFTARMIFAFMGHNSTLDDVTALLCSVCLGVVLTGVSPLLFKDFAGQIGYTLLFGFYSGYWTIFLSQVSRELIGPEYIAMGNGYLSFMVAVGSLLGGPAAGLLIQEESEFQYAFYLAGACLLWSSIIMLLFKLKRCGQLPATEKSLQSDQKIPLVDRKSEKQFKVKTIEGENIFVEVTITTV</sequence>
<comment type="subcellular location">
    <subcellularLocation>
        <location evidence="1">Membrane</location>
        <topology evidence="1">Multi-pass membrane protein</topology>
    </subcellularLocation>
</comment>
<dbReference type="EMBL" id="JAEAOA010001253">
    <property type="protein sequence ID" value="KAK3594902.1"/>
    <property type="molecule type" value="Genomic_DNA"/>
</dbReference>
<comment type="caution">
    <text evidence="4">The sequence shown here is derived from an EMBL/GenBank/DDBJ whole genome shotgun (WGS) entry which is preliminary data.</text>
</comment>
<dbReference type="PANTHER" id="PTHR11360">
    <property type="entry name" value="MONOCARBOXYLATE TRANSPORTER"/>
    <property type="match status" value="1"/>
</dbReference>
<dbReference type="Pfam" id="PF07690">
    <property type="entry name" value="MFS_1"/>
    <property type="match status" value="1"/>
</dbReference>
<dbReference type="Gene3D" id="1.20.1250.20">
    <property type="entry name" value="MFS general substrate transporter like domains"/>
    <property type="match status" value="1"/>
</dbReference>
<protein>
    <recommendedName>
        <fullName evidence="3">Major facilitator superfamily (MFS) profile domain-containing protein</fullName>
    </recommendedName>
</protein>
<dbReference type="InterPro" id="IPR011701">
    <property type="entry name" value="MFS"/>
</dbReference>
<keyword evidence="2" id="KW-0812">Transmembrane</keyword>
<dbReference type="PROSITE" id="PS50850">
    <property type="entry name" value="MFS"/>
    <property type="match status" value="1"/>
</dbReference>
<feature type="transmembrane region" description="Helical" evidence="2">
    <location>
        <begin position="286"/>
        <end position="307"/>
    </location>
</feature>
<evidence type="ECO:0000259" key="3">
    <source>
        <dbReference type="PROSITE" id="PS50850"/>
    </source>
</evidence>
<evidence type="ECO:0000313" key="5">
    <source>
        <dbReference type="Proteomes" id="UP001195483"/>
    </source>
</evidence>
<dbReference type="GO" id="GO:0016020">
    <property type="term" value="C:membrane"/>
    <property type="evidence" value="ECO:0007669"/>
    <property type="project" value="UniProtKB-SubCell"/>
</dbReference>
<feature type="transmembrane region" description="Helical" evidence="2">
    <location>
        <begin position="313"/>
        <end position="331"/>
    </location>
</feature>
<dbReference type="Proteomes" id="UP001195483">
    <property type="component" value="Unassembled WGS sequence"/>
</dbReference>
<accession>A0AAE0VZG4</accession>
<evidence type="ECO:0000313" key="4">
    <source>
        <dbReference type="EMBL" id="KAK3594902.1"/>
    </source>
</evidence>
<feature type="domain" description="Major facilitator superfamily (MFS) profile" evidence="3">
    <location>
        <begin position="20"/>
        <end position="402"/>
    </location>
</feature>
<name>A0AAE0VZG4_9BIVA</name>
<keyword evidence="2" id="KW-1133">Transmembrane helix</keyword>
<keyword evidence="2" id="KW-0472">Membrane</keyword>
<dbReference type="AlphaFoldDB" id="A0AAE0VZG4"/>